<name>A0AAW1P6P9_9CHLO</name>
<dbReference type="EMBL" id="JALJOQ010000028">
    <property type="protein sequence ID" value="KAK9808001.1"/>
    <property type="molecule type" value="Genomic_DNA"/>
</dbReference>
<dbReference type="AlphaFoldDB" id="A0AAW1P6P9"/>
<evidence type="ECO:0000313" key="2">
    <source>
        <dbReference type="Proteomes" id="UP001465755"/>
    </source>
</evidence>
<evidence type="ECO:0000313" key="1">
    <source>
        <dbReference type="EMBL" id="KAK9808001.1"/>
    </source>
</evidence>
<reference evidence="1 2" key="1">
    <citation type="journal article" date="2024" name="Nat. Commun.">
        <title>Phylogenomics reveals the evolutionary origins of lichenization in chlorophyte algae.</title>
        <authorList>
            <person name="Puginier C."/>
            <person name="Libourel C."/>
            <person name="Otte J."/>
            <person name="Skaloud P."/>
            <person name="Haon M."/>
            <person name="Grisel S."/>
            <person name="Petersen M."/>
            <person name="Berrin J.G."/>
            <person name="Delaux P.M."/>
            <person name="Dal Grande F."/>
            <person name="Keller J."/>
        </authorList>
    </citation>
    <scope>NUCLEOTIDE SEQUENCE [LARGE SCALE GENOMIC DNA]</scope>
    <source>
        <strain evidence="1 2">SAG 2036</strain>
    </source>
</reference>
<protein>
    <submittedName>
        <fullName evidence="1">Uncharacterized protein</fullName>
    </submittedName>
</protein>
<sequence length="337" mass="37481">MRRSSSRESFLPFTHKKANGNTNIVQAKISAKSSGNKLQSVLHNWSAGRQDLKTLVVYVYSGSDPEYEDNLRFFLRTAVKEDDGCDYVIVIQTGANLTEFSNRPALPTNARYLEHPNKCFDWGTSGWVFENGHANPNIYRYFVFLNSSGRGPYLPAYLPPGFHWTQALTNKLTASVKLVGPSINCGGGYGHPPISHVQTYALATDRQGLKALADAGTVFHCWETMAETVIHSELGASIVIKEAGFSIDSLMLRYQGLDWRDSQSNACNGGLNPIQWGFYDGIDVNPLEVLFIKVKKSMHEAGWGHVQQAVKYDLWSQQALAANMSTMTVEQKQESSM</sequence>
<comment type="caution">
    <text evidence="1">The sequence shown here is derived from an EMBL/GenBank/DDBJ whole genome shotgun (WGS) entry which is preliminary data.</text>
</comment>
<gene>
    <name evidence="1" type="ORF">WJX73_002333</name>
</gene>
<accession>A0AAW1P6P9</accession>
<organism evidence="1 2">
    <name type="scientific">Symbiochloris irregularis</name>
    <dbReference type="NCBI Taxonomy" id="706552"/>
    <lineage>
        <taxon>Eukaryota</taxon>
        <taxon>Viridiplantae</taxon>
        <taxon>Chlorophyta</taxon>
        <taxon>core chlorophytes</taxon>
        <taxon>Trebouxiophyceae</taxon>
        <taxon>Trebouxiales</taxon>
        <taxon>Trebouxiaceae</taxon>
        <taxon>Symbiochloris</taxon>
    </lineage>
</organism>
<proteinExistence type="predicted"/>
<keyword evidence="2" id="KW-1185">Reference proteome</keyword>
<dbReference type="Proteomes" id="UP001465755">
    <property type="component" value="Unassembled WGS sequence"/>
</dbReference>